<sequence length="910" mass="102073">MPVSASVAGRCLSLYGALMDHRVAFKVPRLLYKDFLCALLGERHQDQILLSVIVFRVLRKAAIKTGVIGALTTLVRYYANTNSRVIANQKVLTRLEKADWQFYKLPFTDRAEILDAVFSATLVMCRSGDTVDAQGALISRQPAGIKISNMKCIGYDALSAEYYILGGTNYIIKVDFTDTSPSEDLPSSDPVIHRLSVSDTTTTAPRSFERAVLIEPISFVLDAPLLLCDPDFNISLKHYRVLDESVDAYIDPLTNEKEEPANSAEDPIEPQSPSHVSEGAIDSVSLRSSASSDDSYYSSEGDDDYHTTDSSRWGNSDPTAQRSLISKIPGQYNLVFSKFRRKLLTDRFFSYYGHIQGRYVEISNSTSLHGFLLNFYDSMITKEQIETLVTSFVAAPTDNPPSDIPWAPLALRTSKSIADTSVDTASMLLEAFVPHSSSAYLGLIQTAGLRLLDLAVSPFASHLNVLSQALFTSSTMESLLPMQEEREFYAELRNTQMQSEPVASRFAYMAQLPLSSLSATCSAKQISTAHRLTSLLFVDAFPEESNHFVHYLGKTHEHLDDEQPKDRKRSAALNLGPAAKMRETERIESRRALLEQLKHELNPESSNLILKMLSEVRGGWFQKECIAEGKDKDSEPTRKRKLSMDQGATCHLAGDKEPNAVSAKNRIPSITVFSFTNEAELDNYIRFLEVQTFHHILSEIVAFYVSTADNDNIYVHRSFSQQREKFLSRYNPVLNLLVALNTEYRMCLREVRQDFTAAKQSMGIRFMPEHVGFLHKFPYYYWNMQTLPLQDITLASLWSFMRIWGILDPATSEAGDNFLDSPDGQHCNAIITSLIQELGIENPEFLNSAESDTLDSEETHNSNSNGDESSKESEYIPTDATKRQLKRLAKSQKKMVSDSSYMSYDGESSS</sequence>
<feature type="region of interest" description="Disordered" evidence="1">
    <location>
        <begin position="557"/>
        <end position="584"/>
    </location>
</feature>
<feature type="compositionally biased region" description="Basic residues" evidence="1">
    <location>
        <begin position="883"/>
        <end position="893"/>
    </location>
</feature>
<dbReference type="HOGENOM" id="CLU_319441_0_0_1"/>
<dbReference type="Proteomes" id="UP000001548">
    <property type="component" value="Unassembled WGS sequence"/>
</dbReference>
<reference evidence="2 3" key="1">
    <citation type="journal article" date="2007" name="Science">
        <title>Genomic minimalism in the early diverging intestinal parasite Giardia lamblia.</title>
        <authorList>
            <person name="Morrison H.G."/>
            <person name="McArthur A.G."/>
            <person name="Gillin F.D."/>
            <person name="Aley S.B."/>
            <person name="Adam R.D."/>
            <person name="Olsen G.J."/>
            <person name="Best A.A."/>
            <person name="Cande W.Z."/>
            <person name="Chen F."/>
            <person name="Cipriano M.J."/>
            <person name="Davids B.J."/>
            <person name="Dawson S.C."/>
            <person name="Elmendorf H.G."/>
            <person name="Hehl A.B."/>
            <person name="Holder M.E."/>
            <person name="Huse S.M."/>
            <person name="Kim U.U."/>
            <person name="Lasek-Nesselquist E."/>
            <person name="Manning G."/>
            <person name="Nigam A."/>
            <person name="Nixon J.E."/>
            <person name="Palm D."/>
            <person name="Passamaneck N.E."/>
            <person name="Prabhu A."/>
            <person name="Reich C.I."/>
            <person name="Reiner D.S."/>
            <person name="Samuelson J."/>
            <person name="Svard S.G."/>
            <person name="Sogin M.L."/>
        </authorList>
    </citation>
    <scope>NUCLEOTIDE SEQUENCE [LARGE SCALE GENOMIC DNA]</scope>
    <source>
        <strain evidence="2 3">WB C6</strain>
    </source>
</reference>
<organism evidence="2 3">
    <name type="scientific">Giardia intestinalis (strain ATCC 50803 / WB clone C6)</name>
    <name type="common">Giardia lamblia</name>
    <dbReference type="NCBI Taxonomy" id="184922"/>
    <lineage>
        <taxon>Eukaryota</taxon>
        <taxon>Metamonada</taxon>
        <taxon>Diplomonadida</taxon>
        <taxon>Hexamitidae</taxon>
        <taxon>Giardiinae</taxon>
        <taxon>Giardia</taxon>
    </lineage>
</organism>
<feature type="compositionally biased region" description="Low complexity" evidence="1">
    <location>
        <begin position="282"/>
        <end position="299"/>
    </location>
</feature>
<dbReference type="VEuPathDB" id="GiardiaDB:GL50803_89535"/>
<dbReference type="OMA" id="DSSYMSY"/>
<protein>
    <submittedName>
        <fullName evidence="2">Uncharacterized protein</fullName>
    </submittedName>
</protein>
<feature type="compositionally biased region" description="Low complexity" evidence="1">
    <location>
        <begin position="897"/>
        <end position="910"/>
    </location>
</feature>
<keyword evidence="3" id="KW-1185">Reference proteome</keyword>
<name>D3KGM6_GIAIC</name>
<evidence type="ECO:0000313" key="3">
    <source>
        <dbReference type="Proteomes" id="UP000001548"/>
    </source>
</evidence>
<feature type="region of interest" description="Disordered" evidence="1">
    <location>
        <begin position="256"/>
        <end position="318"/>
    </location>
</feature>
<dbReference type="AlphaFoldDB" id="D3KGM6"/>
<feature type="region of interest" description="Disordered" evidence="1">
    <location>
        <begin position="850"/>
        <end position="910"/>
    </location>
</feature>
<evidence type="ECO:0000313" key="2">
    <source>
        <dbReference type="EMBL" id="KAE8302357.1"/>
    </source>
</evidence>
<comment type="caution">
    <text evidence="2">The sequence shown here is derived from an EMBL/GenBank/DDBJ whole genome shotgun (WGS) entry which is preliminary data.</text>
</comment>
<gene>
    <name evidence="2" type="ORF">GL50803_0089535</name>
</gene>
<proteinExistence type="predicted"/>
<dbReference type="EMBL" id="AACB03000004">
    <property type="protein sequence ID" value="KAE8302357.1"/>
    <property type="molecule type" value="Genomic_DNA"/>
</dbReference>
<evidence type="ECO:0000256" key="1">
    <source>
        <dbReference type="SAM" id="MobiDB-lite"/>
    </source>
</evidence>
<accession>D3KGM6</accession>